<dbReference type="EMBL" id="DAAHEO010000046">
    <property type="protein sequence ID" value="HAB5789794.1"/>
    <property type="molecule type" value="Genomic_DNA"/>
</dbReference>
<gene>
    <name evidence="1" type="ORF">GB346_22805</name>
    <name evidence="2" type="ORF">GB346_23205</name>
</gene>
<sequence length="73" mass="8513">MSFRSTERQTPKTTEFFADLERETDEMITALNYLLAASEEDNKAFLAYIEDEPLPELPELDLEIPDELLDCVW</sequence>
<evidence type="ECO:0000313" key="1">
    <source>
        <dbReference type="EMBL" id="HAB5789727.1"/>
    </source>
</evidence>
<accession>A0A6Y4PCJ7</accession>
<reference evidence="2" key="2">
    <citation type="submission" date="2019-10" db="EMBL/GenBank/DDBJ databases">
        <authorList>
            <consortium name="NCBI Pathogen Detection Project"/>
        </authorList>
    </citation>
    <scope>NUCLEOTIDE SEQUENCE</scope>
    <source>
        <strain evidence="2">Salmonella enterica</strain>
    </source>
</reference>
<proteinExistence type="predicted"/>
<organism evidence="2">
    <name type="scientific">Salmonella hadar</name>
    <dbReference type="NCBI Taxonomy" id="149385"/>
    <lineage>
        <taxon>Bacteria</taxon>
        <taxon>Pseudomonadati</taxon>
        <taxon>Pseudomonadota</taxon>
        <taxon>Gammaproteobacteria</taxon>
        <taxon>Enterobacterales</taxon>
        <taxon>Enterobacteriaceae</taxon>
        <taxon>Salmonella</taxon>
    </lineage>
</organism>
<evidence type="ECO:0000313" key="2">
    <source>
        <dbReference type="EMBL" id="HAB5789794.1"/>
    </source>
</evidence>
<protein>
    <submittedName>
        <fullName evidence="2">Uncharacterized protein</fullName>
    </submittedName>
</protein>
<name>A0A6Y4PCJ7_SALHA</name>
<comment type="caution">
    <text evidence="2">The sequence shown here is derived from an EMBL/GenBank/DDBJ whole genome shotgun (WGS) entry which is preliminary data.</text>
</comment>
<dbReference type="EMBL" id="DAAHEO010000026">
    <property type="protein sequence ID" value="HAB5789727.1"/>
    <property type="molecule type" value="Genomic_DNA"/>
</dbReference>
<reference evidence="2" key="1">
    <citation type="journal article" date="2018" name="Genome Biol.">
        <title>SKESA: strategic k-mer extension for scrupulous assemblies.</title>
        <authorList>
            <person name="Souvorov A."/>
            <person name="Agarwala R."/>
            <person name="Lipman D.J."/>
        </authorList>
    </citation>
    <scope>NUCLEOTIDE SEQUENCE</scope>
    <source>
        <strain evidence="2">Salmonella enterica</strain>
    </source>
</reference>
<dbReference type="AlphaFoldDB" id="A0A6Y4PCJ7"/>